<organism evidence="3 4">
    <name type="scientific">Candidatus Accumulibacter phosphatis</name>
    <dbReference type="NCBI Taxonomy" id="327160"/>
    <lineage>
        <taxon>Bacteria</taxon>
        <taxon>Pseudomonadati</taxon>
        <taxon>Pseudomonadota</taxon>
        <taxon>Betaproteobacteria</taxon>
        <taxon>Candidatus Accumulibacter</taxon>
    </lineage>
</organism>
<protein>
    <recommendedName>
        <fullName evidence="2">DUF1156 domain-containing protein</fullName>
    </recommendedName>
</protein>
<evidence type="ECO:0000313" key="4">
    <source>
        <dbReference type="Proteomes" id="UP000020077"/>
    </source>
</evidence>
<accession>A0A080LVJ3</accession>
<proteinExistence type="predicted"/>
<dbReference type="Gene3D" id="3.40.50.150">
    <property type="entry name" value="Vaccinia Virus protein VP39"/>
    <property type="match status" value="2"/>
</dbReference>
<feature type="region of interest" description="Disordered" evidence="1">
    <location>
        <begin position="964"/>
        <end position="997"/>
    </location>
</feature>
<feature type="compositionally biased region" description="Acidic residues" evidence="1">
    <location>
        <begin position="970"/>
        <end position="986"/>
    </location>
</feature>
<sequence>MALNQTESILMPHNDKRLIEVAFPLKQTSIDSVHEKNVRHGHISTLHIWPARRPLAACRAALIATLLPDPGDKEKRDELLKRLGGTLNKTLKNKKMPNGRVEEIESLETTGGVLHWGRETGPDMAWFREEIRKTYGGRAPRVLDPFAGGGAIPLEAMRLGCDVTAVDINPVAWFILKCTLEYPQKLAGQTRSLPPFALQDAAFMADYFKARGLTPAEIRRHLRELAAAPALRPAAHTLASIDRGETLSLLDHPKLDPALLNADLAWHVRAWGRWVLKQARRSLARFYPCYAEYCTLKPYARVPLDVDEPLKLVPLNDAGEPQIDLLNTGFDADHMDNPAKPRWISKPTVAYLWARTVRCKACRAELPLLKTRWLAKKDDKRAVLTIRLRADRSGVEFGIDVSAKVQGGNAAQRREYDKKLGQGTMSRSGVTCPCCGTIMTMEDLRLEGRAGRLGSVMTAVVMNGPKGKEYRLPTAHEIDMARAAEGELERAFAEVPFGLPVEPTPKGGAGAARAFSVDGYGLDQWQKLFTPRQLLGLSGLLRATRRLPARLLEEGLPVAQVEAISALVSTVLDRIADRGSALCSWTVGYDQIRNTFVRFALPMNWDFAETSVLADASGGYPGGIEWLAQYVEHAGRFALDAPVPTIALNSAARPVAGEFDVVVTDPPYYDAIPYSDLMDFFHVWLRRTLNGLSPQLDEAFAEPLAPKWDHAANDGELIDDASRFGGDKQASKRNYEAGMAAAFKTCHGALRPEGRLVIVFAHKHPDAWETLVSAIIRAGFVVDGSWPIQTEREARTRSLASAALSSSVWLVCKKRDPLARAGWDTQVLKEMEASITTRLRDFWDAGIRGPDFIWAATGPALESYSRYPAVKKVSEAGALMSVTDFLGHVRRIVVDFVVGRVLSHGQGEPTSGDHPLDDVTTYYLLHRNDFGLKEAPAGPCILYAVSCGLSERELTDQYELLARSGSSTAAEDEEDAGNEEDGDADESPSSGGGGKYRLRDWRARKHRSLGMETASGRAIPLIDQVHKLMQLWVAGDVVTVNAFLDSRALRRSQVFIQLIQALIEKSRAEGCTEECSLLERLQNYLRSVGSTPQQALALGG</sequence>
<dbReference type="AlphaFoldDB" id="A0A080LVJ3"/>
<evidence type="ECO:0000259" key="2">
    <source>
        <dbReference type="Pfam" id="PF06634"/>
    </source>
</evidence>
<dbReference type="CDD" id="cd02440">
    <property type="entry name" value="AdoMet_MTases"/>
    <property type="match status" value="1"/>
</dbReference>
<dbReference type="PROSITE" id="PS00092">
    <property type="entry name" value="N6_MTASE"/>
    <property type="match status" value="1"/>
</dbReference>
<feature type="domain" description="DUF1156" evidence="2">
    <location>
        <begin position="22"/>
        <end position="72"/>
    </location>
</feature>
<evidence type="ECO:0000313" key="3">
    <source>
        <dbReference type="EMBL" id="KFB72631.1"/>
    </source>
</evidence>
<dbReference type="GO" id="GO:0032259">
    <property type="term" value="P:methylation"/>
    <property type="evidence" value="ECO:0007669"/>
    <property type="project" value="InterPro"/>
</dbReference>
<dbReference type="InterPro" id="IPR029063">
    <property type="entry name" value="SAM-dependent_MTases_sf"/>
</dbReference>
<dbReference type="GO" id="GO:0003676">
    <property type="term" value="F:nucleic acid binding"/>
    <property type="evidence" value="ECO:0007669"/>
    <property type="project" value="InterPro"/>
</dbReference>
<name>A0A080LVJ3_9PROT</name>
<dbReference type="Pfam" id="PF06634">
    <property type="entry name" value="DUF1156"/>
    <property type="match status" value="1"/>
</dbReference>
<evidence type="ECO:0000256" key="1">
    <source>
        <dbReference type="SAM" id="MobiDB-lite"/>
    </source>
</evidence>
<dbReference type="GO" id="GO:0008168">
    <property type="term" value="F:methyltransferase activity"/>
    <property type="evidence" value="ECO:0007669"/>
    <property type="project" value="InterPro"/>
</dbReference>
<dbReference type="Proteomes" id="UP000020077">
    <property type="component" value="Unassembled WGS sequence"/>
</dbReference>
<dbReference type="EMBL" id="JDVG02000362">
    <property type="protein sequence ID" value="KFB72631.1"/>
    <property type="molecule type" value="Genomic_DNA"/>
</dbReference>
<gene>
    <name evidence="3" type="ORF">AW09_002186</name>
</gene>
<dbReference type="InterPro" id="IPR002052">
    <property type="entry name" value="DNA_methylase_N6_adenine_CS"/>
</dbReference>
<comment type="caution">
    <text evidence="3">The sequence shown here is derived from an EMBL/GenBank/DDBJ whole genome shotgun (WGS) entry which is preliminary data.</text>
</comment>
<dbReference type="SUPFAM" id="SSF53335">
    <property type="entry name" value="S-adenosyl-L-methionine-dependent methyltransferases"/>
    <property type="match status" value="2"/>
</dbReference>
<dbReference type="InterPro" id="IPR009537">
    <property type="entry name" value="DUF1156"/>
</dbReference>
<reference evidence="3 4" key="1">
    <citation type="submission" date="2014-02" db="EMBL/GenBank/DDBJ databases">
        <title>Expanding our view of genomic diversity in Candidatus Accumulibacter clades.</title>
        <authorList>
            <person name="Skennerton C.T."/>
            <person name="Barr J.J."/>
            <person name="Slater F.R."/>
            <person name="Bond P.L."/>
            <person name="Tyson G.W."/>
        </authorList>
    </citation>
    <scope>NUCLEOTIDE SEQUENCE [LARGE SCALE GENOMIC DNA]</scope>
    <source>
        <strain evidence="4">BA-91</strain>
    </source>
</reference>